<organism evidence="1 2">
    <name type="scientific">Arachidicoccus rhizosphaerae</name>
    <dbReference type="NCBI Taxonomy" id="551991"/>
    <lineage>
        <taxon>Bacteria</taxon>
        <taxon>Pseudomonadati</taxon>
        <taxon>Bacteroidota</taxon>
        <taxon>Chitinophagia</taxon>
        <taxon>Chitinophagales</taxon>
        <taxon>Chitinophagaceae</taxon>
        <taxon>Arachidicoccus</taxon>
    </lineage>
</organism>
<dbReference type="STRING" id="551991.SAMN05192529_10961"/>
<evidence type="ECO:0000313" key="2">
    <source>
        <dbReference type="Proteomes" id="UP000199041"/>
    </source>
</evidence>
<dbReference type="OrthoDB" id="6372253at2"/>
<evidence type="ECO:0000313" key="1">
    <source>
        <dbReference type="EMBL" id="SEA15169.1"/>
    </source>
</evidence>
<sequence>MTTNAKQVADRIEGVLASDQWAAILKSTSGRMRLGDTTSFKLKEELDQGNLSLVFNYELGKEGLFLSTYDGKFISGESVQKKLGDKARSGIERTFNAAGSYVFSLQEAINLLEGRSVLKSYVSMDGVEKNGWFKAENGAKSKDLQFFFSGGQVILPNYDLGGVLKKLPMAAGNFVQNRELIRSLQYGDLQAVKLTNNAEVATCFIQADPASKSALLFDETGRRMEIPQLTVDGSLVNTRRHRDKGLSMG</sequence>
<reference evidence="1 2" key="1">
    <citation type="submission" date="2016-10" db="EMBL/GenBank/DDBJ databases">
        <authorList>
            <person name="de Groot N.N."/>
        </authorList>
    </citation>
    <scope>NUCLEOTIDE SEQUENCE [LARGE SCALE GENOMIC DNA]</scope>
    <source>
        <strain evidence="1 2">Vu-144</strain>
    </source>
</reference>
<dbReference type="Proteomes" id="UP000199041">
    <property type="component" value="Unassembled WGS sequence"/>
</dbReference>
<gene>
    <name evidence="1" type="ORF">SAMN05192529_10961</name>
</gene>
<dbReference type="AlphaFoldDB" id="A0A1H3YUD9"/>
<dbReference type="RefSeq" id="WP_091397049.1">
    <property type="nucleotide sequence ID" value="NZ_FNQY01000009.1"/>
</dbReference>
<protein>
    <submittedName>
        <fullName evidence="1">Uncharacterized protein</fullName>
    </submittedName>
</protein>
<proteinExistence type="predicted"/>
<keyword evidence="2" id="KW-1185">Reference proteome</keyword>
<accession>A0A1H3YUD9</accession>
<name>A0A1H3YUD9_9BACT</name>
<dbReference type="EMBL" id="FNQY01000009">
    <property type="protein sequence ID" value="SEA15169.1"/>
    <property type="molecule type" value="Genomic_DNA"/>
</dbReference>